<dbReference type="EMBL" id="NXLQ01000012">
    <property type="protein sequence ID" value="RDU65400.1"/>
    <property type="molecule type" value="Genomic_DNA"/>
</dbReference>
<dbReference type="UniPathway" id="UPA00070">
    <property type="reaction ID" value="UER00119"/>
</dbReference>
<dbReference type="EC" id="2.4.2.10" evidence="2 7"/>
<dbReference type="Gene3D" id="3.40.50.2020">
    <property type="match status" value="1"/>
</dbReference>
<evidence type="ECO:0000313" key="9">
    <source>
        <dbReference type="EMBL" id="RDU65400.1"/>
    </source>
</evidence>
<evidence type="ECO:0000256" key="6">
    <source>
        <dbReference type="ARBA" id="ARBA00022975"/>
    </source>
</evidence>
<keyword evidence="6 7" id="KW-0665">Pyrimidine biosynthesis</keyword>
<dbReference type="GO" id="GO:0019856">
    <property type="term" value="P:pyrimidine nucleobase biosynthetic process"/>
    <property type="evidence" value="ECO:0007669"/>
    <property type="project" value="InterPro"/>
</dbReference>
<evidence type="ECO:0000256" key="2">
    <source>
        <dbReference type="ARBA" id="ARBA00011971"/>
    </source>
</evidence>
<comment type="function">
    <text evidence="7">Catalyzes the transfer of a ribosyl phosphate group from 5-phosphoribose 1-diphosphate to orotate, leading to the formation of orotidine monophosphate (OMP).</text>
</comment>
<dbReference type="GO" id="GO:0004588">
    <property type="term" value="F:orotate phosphoribosyltransferase activity"/>
    <property type="evidence" value="ECO:0007669"/>
    <property type="project" value="UniProtKB-UniRule"/>
</dbReference>
<feature type="domain" description="Phosphoribosyltransferase" evidence="8">
    <location>
        <begin position="41"/>
        <end position="151"/>
    </location>
</feature>
<comment type="cofactor">
    <cofactor evidence="7">
        <name>Mg(2+)</name>
        <dbReference type="ChEBI" id="CHEBI:18420"/>
    </cofactor>
</comment>
<feature type="binding site" evidence="7">
    <location>
        <position position="119"/>
    </location>
    <ligand>
        <name>orotate</name>
        <dbReference type="ChEBI" id="CHEBI:30839"/>
    </ligand>
</feature>
<comment type="caution">
    <text evidence="9">The sequence shown here is derived from an EMBL/GenBank/DDBJ whole genome shotgun (WGS) entry which is preliminary data.</text>
</comment>
<evidence type="ECO:0000256" key="7">
    <source>
        <dbReference type="HAMAP-Rule" id="MF_01208"/>
    </source>
</evidence>
<keyword evidence="5 7" id="KW-0460">Magnesium</keyword>
<gene>
    <name evidence="7" type="primary">pyrE</name>
    <name evidence="9" type="ORF">CQA53_06395</name>
</gene>
<comment type="caution">
    <text evidence="7">Lacks conserved residue(s) required for the propagation of feature annotation.</text>
</comment>
<dbReference type="SUPFAM" id="SSF53271">
    <property type="entry name" value="PRTase-like"/>
    <property type="match status" value="1"/>
</dbReference>
<evidence type="ECO:0000256" key="5">
    <source>
        <dbReference type="ARBA" id="ARBA00022842"/>
    </source>
</evidence>
<dbReference type="GO" id="GO:0044205">
    <property type="term" value="P:'de novo' UMP biosynthetic process"/>
    <property type="evidence" value="ECO:0007669"/>
    <property type="project" value="UniProtKB-UniRule"/>
</dbReference>
<feature type="binding site" description="in other chain" evidence="7">
    <location>
        <begin position="115"/>
        <end position="123"/>
    </location>
    <ligand>
        <name>5-phospho-alpha-D-ribose 1-diphosphate</name>
        <dbReference type="ChEBI" id="CHEBI:58017"/>
        <note>ligand shared between dimeric partners</note>
    </ligand>
</feature>
<evidence type="ECO:0000256" key="1">
    <source>
        <dbReference type="ARBA" id="ARBA00004889"/>
    </source>
</evidence>
<dbReference type="InterPro" id="IPR029057">
    <property type="entry name" value="PRTase-like"/>
</dbReference>
<dbReference type="RefSeq" id="WP_115543191.1">
    <property type="nucleotide sequence ID" value="NZ_NXLQ01000012.1"/>
</dbReference>
<dbReference type="AlphaFoldDB" id="A0A3D8IK52"/>
<evidence type="ECO:0000256" key="3">
    <source>
        <dbReference type="ARBA" id="ARBA00022676"/>
    </source>
</evidence>
<dbReference type="OrthoDB" id="9783570at2"/>
<proteinExistence type="inferred from homology"/>
<reference evidence="9 10" key="1">
    <citation type="submission" date="2018-04" db="EMBL/GenBank/DDBJ databases">
        <title>Novel Campyloabacter and Helicobacter Species and Strains.</title>
        <authorList>
            <person name="Mannion A.J."/>
            <person name="Shen Z."/>
            <person name="Fox J.G."/>
        </authorList>
    </citation>
    <scope>NUCLEOTIDE SEQUENCE [LARGE SCALE GENOMIC DNA]</scope>
    <source>
        <strain evidence="9 10">MIT 17-337</strain>
    </source>
</reference>
<feature type="binding site" evidence="7">
    <location>
        <position position="147"/>
    </location>
    <ligand>
        <name>orotate</name>
        <dbReference type="ChEBI" id="CHEBI:30839"/>
    </ligand>
</feature>
<dbReference type="CDD" id="cd06223">
    <property type="entry name" value="PRTases_typeI"/>
    <property type="match status" value="1"/>
</dbReference>
<dbReference type="GO" id="GO:0000287">
    <property type="term" value="F:magnesium ion binding"/>
    <property type="evidence" value="ECO:0007669"/>
    <property type="project" value="UniProtKB-UniRule"/>
</dbReference>
<dbReference type="InterPro" id="IPR000836">
    <property type="entry name" value="PRTase_dom"/>
</dbReference>
<dbReference type="PANTHER" id="PTHR19278:SF9">
    <property type="entry name" value="URIDINE 5'-MONOPHOSPHATE SYNTHASE"/>
    <property type="match status" value="1"/>
</dbReference>
<dbReference type="NCBIfam" id="TIGR01367">
    <property type="entry name" value="pyrE_Therm"/>
    <property type="match status" value="1"/>
</dbReference>
<protein>
    <recommendedName>
        <fullName evidence="2 7">Orotate phosphoribosyltransferase</fullName>
        <shortName evidence="7">OPRT</shortName>
        <shortName evidence="7">OPRTase</shortName>
        <ecNumber evidence="2 7">2.4.2.10</ecNumber>
    </recommendedName>
</protein>
<dbReference type="HAMAP" id="MF_01208">
    <property type="entry name" value="PyrE"/>
    <property type="match status" value="1"/>
</dbReference>
<comment type="subunit">
    <text evidence="7">Homodimer.</text>
</comment>
<keyword evidence="10" id="KW-1185">Reference proteome</keyword>
<dbReference type="Pfam" id="PF00156">
    <property type="entry name" value="Pribosyltran"/>
    <property type="match status" value="1"/>
</dbReference>
<evidence type="ECO:0000256" key="4">
    <source>
        <dbReference type="ARBA" id="ARBA00022679"/>
    </source>
</evidence>
<sequence>MSLDIESIYRQNNALLQGHFLLSSGNHTKFYLQSAKVLENPKTAELLATELAKQIIESTIQIDCVCSPALGGILAGYELARSLGVRFIFTERVNGIMALRRGFEVKTNENILICEDIITTGGSAMESAECIKNAGGKIVAFAGLANRGFCRRILPHTTHSTQEIKTESWKQFSMPQSKKECKLTQNIPLFALADFEFEIYDSQDCPLCKDSVAYKPGSR</sequence>
<comment type="catalytic activity">
    <reaction evidence="7">
        <text>orotidine 5'-phosphate + diphosphate = orotate + 5-phospho-alpha-D-ribose 1-diphosphate</text>
        <dbReference type="Rhea" id="RHEA:10380"/>
        <dbReference type="ChEBI" id="CHEBI:30839"/>
        <dbReference type="ChEBI" id="CHEBI:33019"/>
        <dbReference type="ChEBI" id="CHEBI:57538"/>
        <dbReference type="ChEBI" id="CHEBI:58017"/>
        <dbReference type="EC" id="2.4.2.10"/>
    </reaction>
</comment>
<keyword evidence="3 7" id="KW-0328">Glycosyltransferase</keyword>
<comment type="similarity">
    <text evidence="7">Belongs to the purine/pyrimidine phosphoribosyltransferase family. PyrE subfamily.</text>
</comment>
<evidence type="ECO:0000313" key="10">
    <source>
        <dbReference type="Proteomes" id="UP000256379"/>
    </source>
</evidence>
<dbReference type="InterPro" id="IPR023031">
    <property type="entry name" value="OPRT"/>
</dbReference>
<keyword evidence="4 7" id="KW-0808">Transferase</keyword>
<dbReference type="PANTHER" id="PTHR19278">
    <property type="entry name" value="OROTATE PHOSPHORIBOSYLTRANSFERASE"/>
    <property type="match status" value="1"/>
</dbReference>
<comment type="pathway">
    <text evidence="1 7">Pyrimidine metabolism; UMP biosynthesis via de novo pathway; UMP from orotate: step 1/2.</text>
</comment>
<dbReference type="InterPro" id="IPR006273">
    <property type="entry name" value="Orotate_PRibTrfase_bac"/>
</dbReference>
<organism evidence="9 10">
    <name type="scientific">Helicobacter didelphidarum</name>
    <dbReference type="NCBI Taxonomy" id="2040648"/>
    <lineage>
        <taxon>Bacteria</taxon>
        <taxon>Pseudomonadati</taxon>
        <taxon>Campylobacterota</taxon>
        <taxon>Epsilonproteobacteria</taxon>
        <taxon>Campylobacterales</taxon>
        <taxon>Helicobacteraceae</taxon>
        <taxon>Helicobacter</taxon>
    </lineage>
</organism>
<dbReference type="Proteomes" id="UP000256379">
    <property type="component" value="Unassembled WGS sequence"/>
</dbReference>
<name>A0A3D8IK52_9HELI</name>
<evidence type="ECO:0000259" key="8">
    <source>
        <dbReference type="Pfam" id="PF00156"/>
    </source>
</evidence>
<accession>A0A3D8IK52</accession>